<dbReference type="STRING" id="64971.SAMN05421831_11814"/>
<gene>
    <name evidence="1" type="ORF">SAMN05421831_11814</name>
</gene>
<accession>A0A1H6UJC1</accession>
<proteinExistence type="predicted"/>
<keyword evidence="2" id="KW-1185">Reference proteome</keyword>
<name>A0A1H6UJC1_9GAMM</name>
<dbReference type="InterPro" id="IPR025906">
    <property type="entry name" value="YjfB_motility"/>
</dbReference>
<dbReference type="RefSeq" id="WP_093312416.1">
    <property type="nucleotide sequence ID" value="NZ_FNYH01000018.1"/>
</dbReference>
<dbReference type="EMBL" id="FNYH01000018">
    <property type="protein sequence ID" value="SEI91796.1"/>
    <property type="molecule type" value="Genomic_DNA"/>
</dbReference>
<protein>
    <submittedName>
        <fullName evidence="1">Motility protein</fullName>
    </submittedName>
</protein>
<organism evidence="1 2">
    <name type="scientific">Allopseudospirillum japonicum</name>
    <dbReference type="NCBI Taxonomy" id="64971"/>
    <lineage>
        <taxon>Bacteria</taxon>
        <taxon>Pseudomonadati</taxon>
        <taxon>Pseudomonadota</taxon>
        <taxon>Gammaproteobacteria</taxon>
        <taxon>Oceanospirillales</taxon>
        <taxon>Oceanospirillaceae</taxon>
        <taxon>Allopseudospirillum</taxon>
    </lineage>
</organism>
<sequence>MDMTGLTSAVINYDRNTQMQQIKEQAQTQVLKQARDTQEQNVMALMESVTQTPQAVQAADGRMGINIDLRA</sequence>
<evidence type="ECO:0000313" key="1">
    <source>
        <dbReference type="EMBL" id="SEI91796.1"/>
    </source>
</evidence>
<dbReference type="Proteomes" id="UP000242999">
    <property type="component" value="Unassembled WGS sequence"/>
</dbReference>
<evidence type="ECO:0000313" key="2">
    <source>
        <dbReference type="Proteomes" id="UP000242999"/>
    </source>
</evidence>
<dbReference type="AlphaFoldDB" id="A0A1H6UJC1"/>
<reference evidence="2" key="1">
    <citation type="submission" date="2016-10" db="EMBL/GenBank/DDBJ databases">
        <authorList>
            <person name="Varghese N."/>
            <person name="Submissions S."/>
        </authorList>
    </citation>
    <scope>NUCLEOTIDE SEQUENCE [LARGE SCALE GENOMIC DNA]</scope>
    <source>
        <strain evidence="2">DSM 7165</strain>
    </source>
</reference>
<dbReference type="Pfam" id="PF14070">
    <property type="entry name" value="YjfB_motility"/>
    <property type="match status" value="1"/>
</dbReference>